<dbReference type="OrthoDB" id="3689232at2"/>
<keyword evidence="1" id="KW-0175">Coiled coil</keyword>
<evidence type="ECO:0008006" key="4">
    <source>
        <dbReference type="Google" id="ProtNLM"/>
    </source>
</evidence>
<protein>
    <recommendedName>
        <fullName evidence="4">Excreted virulence factor EspC (Type VII ESX diderm)</fullName>
    </recommendedName>
</protein>
<evidence type="ECO:0000313" key="2">
    <source>
        <dbReference type="EMBL" id="TQI93995.1"/>
    </source>
</evidence>
<feature type="coiled-coil region" evidence="1">
    <location>
        <begin position="79"/>
        <end position="106"/>
    </location>
</feature>
<evidence type="ECO:0000256" key="1">
    <source>
        <dbReference type="SAM" id="Coils"/>
    </source>
</evidence>
<comment type="caution">
    <text evidence="2">The sequence shown here is derived from an EMBL/GenBank/DDBJ whole genome shotgun (WGS) entry which is preliminary data.</text>
</comment>
<gene>
    <name evidence="2" type="ORF">FB471_6141</name>
</gene>
<reference evidence="2 3" key="1">
    <citation type="submission" date="2019-06" db="EMBL/GenBank/DDBJ databases">
        <title>Sequencing the genomes of 1000 actinobacteria strains.</title>
        <authorList>
            <person name="Klenk H.-P."/>
        </authorList>
    </citation>
    <scope>NUCLEOTIDE SEQUENCE [LARGE SCALE GENOMIC DNA]</scope>
    <source>
        <strain evidence="2 3">DSM 45679</strain>
    </source>
</reference>
<dbReference type="AlphaFoldDB" id="A0A542CT63"/>
<accession>A0A542CT63</accession>
<name>A0A542CT63_AMYCI</name>
<proteinExistence type="predicted"/>
<sequence>MTDVGIQIPKDGTAFAVAPELAADAFTRLSQLQDVVGEMVRQAKSLGRRVPLGEGYAGEVGDFMAEYGIGDTGSAVESLTRFGRELEELKAQISRALRRYEEQDEDSAAAAGGVDCSGG</sequence>
<organism evidence="2 3">
    <name type="scientific">Amycolatopsis cihanbeyliensis</name>
    <dbReference type="NCBI Taxonomy" id="1128664"/>
    <lineage>
        <taxon>Bacteria</taxon>
        <taxon>Bacillati</taxon>
        <taxon>Actinomycetota</taxon>
        <taxon>Actinomycetes</taxon>
        <taxon>Pseudonocardiales</taxon>
        <taxon>Pseudonocardiaceae</taxon>
        <taxon>Amycolatopsis</taxon>
    </lineage>
</organism>
<dbReference type="EMBL" id="VFML01000002">
    <property type="protein sequence ID" value="TQI93995.1"/>
    <property type="molecule type" value="Genomic_DNA"/>
</dbReference>
<dbReference type="Proteomes" id="UP000320876">
    <property type="component" value="Unassembled WGS sequence"/>
</dbReference>
<evidence type="ECO:0000313" key="3">
    <source>
        <dbReference type="Proteomes" id="UP000320876"/>
    </source>
</evidence>
<keyword evidence="3" id="KW-1185">Reference proteome</keyword>
<dbReference type="RefSeq" id="WP_142003229.1">
    <property type="nucleotide sequence ID" value="NZ_VFML01000002.1"/>
</dbReference>